<feature type="transmembrane region" description="Helical" evidence="1">
    <location>
        <begin position="134"/>
        <end position="154"/>
    </location>
</feature>
<feature type="transmembrane region" description="Helical" evidence="1">
    <location>
        <begin position="94"/>
        <end position="114"/>
    </location>
</feature>
<evidence type="ECO:0000259" key="2">
    <source>
        <dbReference type="Pfam" id="PF01569"/>
    </source>
</evidence>
<dbReference type="InterPro" id="IPR000326">
    <property type="entry name" value="PAP2/HPO"/>
</dbReference>
<protein>
    <submittedName>
        <fullName evidence="3">PAP2 superfamily protein</fullName>
    </submittedName>
</protein>
<dbReference type="EMBL" id="CM001466">
    <property type="protein sequence ID" value="EHY90761.1"/>
    <property type="molecule type" value="Genomic_DNA"/>
</dbReference>
<name>H8GBZ2_9PSEU</name>
<keyword evidence="1" id="KW-0812">Transmembrane</keyword>
<dbReference type="RefSeq" id="WP_005444273.1">
    <property type="nucleotide sequence ID" value="NZ_CM001466.1"/>
</dbReference>
<keyword evidence="1" id="KW-1133">Transmembrane helix</keyword>
<dbReference type="InterPro" id="IPR036938">
    <property type="entry name" value="PAP2/HPO_sf"/>
</dbReference>
<proteinExistence type="predicted"/>
<feature type="transmembrane region" description="Helical" evidence="1">
    <location>
        <begin position="166"/>
        <end position="184"/>
    </location>
</feature>
<sequence>MVAGERGTRREVRVHLLVGAFCFAAFVGLGLLVRHVPGSLDRLLRDTVATRWQGELGTVAWLVSAALGPILPVLLGVALLVVTVRSRRRGDPRAWVTLRVLVLLGLCRATSWVGKPLFERERPRIYAVFAYPSGHVVSVTSTGVAVVVLCVWLAPAFASLARATALAATLLICGARVALGVHWVTDTVGAVLAVAGVGLLAIPALRLLPAQHRNRSPVRDGVGRAGR</sequence>
<dbReference type="HOGENOM" id="CLU_1325717_0_0_11"/>
<evidence type="ECO:0000313" key="3">
    <source>
        <dbReference type="EMBL" id="EHY90761.1"/>
    </source>
</evidence>
<feature type="domain" description="Phosphatidic acid phosphatase type 2/haloperoxidase" evidence="2">
    <location>
        <begin position="130"/>
        <end position="201"/>
    </location>
</feature>
<dbReference type="Proteomes" id="UP000004705">
    <property type="component" value="Chromosome"/>
</dbReference>
<dbReference type="Gene3D" id="1.20.144.10">
    <property type="entry name" value="Phosphatidic acid phosphatase type 2/haloperoxidase"/>
    <property type="match status" value="1"/>
</dbReference>
<evidence type="ECO:0000256" key="1">
    <source>
        <dbReference type="SAM" id="Phobius"/>
    </source>
</evidence>
<dbReference type="OrthoDB" id="3699141at2"/>
<evidence type="ECO:0000313" key="4">
    <source>
        <dbReference type="Proteomes" id="UP000004705"/>
    </source>
</evidence>
<feature type="transmembrane region" description="Helical" evidence="1">
    <location>
        <begin position="12"/>
        <end position="33"/>
    </location>
</feature>
<dbReference type="CDD" id="cd01610">
    <property type="entry name" value="PAP2_like"/>
    <property type="match status" value="1"/>
</dbReference>
<accession>H8GBZ2</accession>
<keyword evidence="4" id="KW-1185">Reference proteome</keyword>
<organism evidence="3 4">
    <name type="scientific">Saccharomonospora azurea NA-128</name>
    <dbReference type="NCBI Taxonomy" id="882081"/>
    <lineage>
        <taxon>Bacteria</taxon>
        <taxon>Bacillati</taxon>
        <taxon>Actinomycetota</taxon>
        <taxon>Actinomycetes</taxon>
        <taxon>Pseudonocardiales</taxon>
        <taxon>Pseudonocardiaceae</taxon>
        <taxon>Saccharomonospora</taxon>
    </lineage>
</organism>
<keyword evidence="1" id="KW-0472">Membrane</keyword>
<dbReference type="SUPFAM" id="SSF48317">
    <property type="entry name" value="Acid phosphatase/Vanadium-dependent haloperoxidase"/>
    <property type="match status" value="1"/>
</dbReference>
<reference evidence="3 4" key="1">
    <citation type="journal article" date="2012" name="Stand. Genomic Sci.">
        <title>Genome sequence of the soil bacterium Saccharomonospora azurea type strain (NA-128(T)).</title>
        <authorList>
            <person name="Klenk H.P."/>
            <person name="Held B."/>
            <person name="Lucas S."/>
            <person name="Lapidus A."/>
            <person name="Copeland A."/>
            <person name="Hammon N."/>
            <person name="Pitluck S."/>
            <person name="Goodwin L.A."/>
            <person name="Han C."/>
            <person name="Tapia R."/>
            <person name="Brambilla E.M."/>
            <person name="Potter G."/>
            <person name="Land M."/>
            <person name="Ivanova N."/>
            <person name="Rohde M."/>
            <person name="Goker M."/>
            <person name="Detter J.C."/>
            <person name="Kyrpides N.C."/>
            <person name="Woyke T."/>
        </authorList>
    </citation>
    <scope>NUCLEOTIDE SEQUENCE [LARGE SCALE GENOMIC DNA]</scope>
    <source>
        <strain evidence="3 4">NA-128</strain>
    </source>
</reference>
<gene>
    <name evidence="3" type="ORF">SacazDRAFT_03904</name>
</gene>
<feature type="transmembrane region" description="Helical" evidence="1">
    <location>
        <begin position="59"/>
        <end position="82"/>
    </location>
</feature>
<feature type="transmembrane region" description="Helical" evidence="1">
    <location>
        <begin position="190"/>
        <end position="209"/>
    </location>
</feature>
<dbReference type="AlphaFoldDB" id="H8GBZ2"/>
<dbReference type="Pfam" id="PF01569">
    <property type="entry name" value="PAP2"/>
    <property type="match status" value="1"/>
</dbReference>